<dbReference type="AlphaFoldDB" id="A0A433X501"/>
<gene>
    <name evidence="2" type="ORF">EJP77_15730</name>
</gene>
<dbReference type="Gene3D" id="3.40.50.2000">
    <property type="entry name" value="Glycogen Phosphorylase B"/>
    <property type="match status" value="2"/>
</dbReference>
<keyword evidence="2" id="KW-0808">Transferase</keyword>
<dbReference type="CDD" id="cd03801">
    <property type="entry name" value="GT4_PimA-like"/>
    <property type="match status" value="1"/>
</dbReference>
<dbReference type="EMBL" id="RZNX01000007">
    <property type="protein sequence ID" value="RUT29163.1"/>
    <property type="molecule type" value="Genomic_DNA"/>
</dbReference>
<name>A0A433X501_9BACL</name>
<dbReference type="PANTHER" id="PTHR45947:SF3">
    <property type="entry name" value="SULFOQUINOVOSYL TRANSFERASE SQD2"/>
    <property type="match status" value="1"/>
</dbReference>
<dbReference type="InterPro" id="IPR050194">
    <property type="entry name" value="Glycosyltransferase_grp1"/>
</dbReference>
<accession>A0A433X501</accession>
<comment type="caution">
    <text evidence="2">The sequence shown here is derived from an EMBL/GenBank/DDBJ whole genome shotgun (WGS) entry which is preliminary data.</text>
</comment>
<dbReference type="GO" id="GO:0016757">
    <property type="term" value="F:glycosyltransferase activity"/>
    <property type="evidence" value="ECO:0007669"/>
    <property type="project" value="InterPro"/>
</dbReference>
<proteinExistence type="predicted"/>
<dbReference type="InterPro" id="IPR001296">
    <property type="entry name" value="Glyco_trans_1"/>
</dbReference>
<dbReference type="RefSeq" id="WP_127200194.1">
    <property type="nucleotide sequence ID" value="NZ_RZNX01000007.1"/>
</dbReference>
<organism evidence="2 3">
    <name type="scientific">Paenibacillus zeisoli</name>
    <dbReference type="NCBI Taxonomy" id="2496267"/>
    <lineage>
        <taxon>Bacteria</taxon>
        <taxon>Bacillati</taxon>
        <taxon>Bacillota</taxon>
        <taxon>Bacilli</taxon>
        <taxon>Bacillales</taxon>
        <taxon>Paenibacillaceae</taxon>
        <taxon>Paenibacillus</taxon>
    </lineage>
</organism>
<dbReference type="Pfam" id="PF00534">
    <property type="entry name" value="Glycos_transf_1"/>
    <property type="match status" value="1"/>
</dbReference>
<sequence length="344" mass="39399">MKFTFPIVTLCHGGAQRMLAEITNGLIGLGHEVTIVMPKQGVVEYEVRSHIIQTGNMDLYAEDFPQSDVIVSNFYTTVACSQAASEMGKGVHIRLSLCYEPAFLYDNHLSFPTYHMTNNLLVLSEWQQDLIQLLHGIKGHIVPIGVSPYFQNLHIREQIAEPLNISAILRRIESQFSWHREQDYLISQLNLVQARHPEVIINLICPPQEFQESPNLQGLRDTGRYRILTPANDVELRYHYNHTDIFVSSGTYDAGSLPGLEAMRCGAALVTVYSGGNLKYGRHERNCLMSYRYENRLAQDIIRLVEDPVLRKSLAREGERVSYEYTWERSVEAFQQAVNEIIWR</sequence>
<feature type="domain" description="Glycosyl transferase family 1" evidence="1">
    <location>
        <begin position="175"/>
        <end position="319"/>
    </location>
</feature>
<dbReference type="SUPFAM" id="SSF53756">
    <property type="entry name" value="UDP-Glycosyltransferase/glycogen phosphorylase"/>
    <property type="match status" value="1"/>
</dbReference>
<dbReference type="Proteomes" id="UP000272464">
    <property type="component" value="Unassembled WGS sequence"/>
</dbReference>
<evidence type="ECO:0000259" key="1">
    <source>
        <dbReference type="Pfam" id="PF00534"/>
    </source>
</evidence>
<dbReference type="PANTHER" id="PTHR45947">
    <property type="entry name" value="SULFOQUINOVOSYL TRANSFERASE SQD2"/>
    <property type="match status" value="1"/>
</dbReference>
<evidence type="ECO:0000313" key="2">
    <source>
        <dbReference type="EMBL" id="RUT29163.1"/>
    </source>
</evidence>
<keyword evidence="3" id="KW-1185">Reference proteome</keyword>
<dbReference type="OrthoDB" id="9797829at2"/>
<protein>
    <submittedName>
        <fullName evidence="2">Glycosyltransferase</fullName>
    </submittedName>
</protein>
<reference evidence="2 3" key="1">
    <citation type="submission" date="2018-12" db="EMBL/GenBank/DDBJ databases">
        <authorList>
            <person name="Sun L."/>
            <person name="Chen Z."/>
        </authorList>
    </citation>
    <scope>NUCLEOTIDE SEQUENCE [LARGE SCALE GENOMIC DNA]</scope>
    <source>
        <strain evidence="2 3">3-5-3</strain>
    </source>
</reference>
<evidence type="ECO:0000313" key="3">
    <source>
        <dbReference type="Proteomes" id="UP000272464"/>
    </source>
</evidence>